<dbReference type="InterPro" id="IPR025356">
    <property type="entry name" value="DUF4260"/>
</dbReference>
<comment type="caution">
    <text evidence="2">The sequence shown here is derived from an EMBL/GenBank/DDBJ whole genome shotgun (WGS) entry which is preliminary data.</text>
</comment>
<dbReference type="Pfam" id="PF14079">
    <property type="entry name" value="DUF4260"/>
    <property type="match status" value="1"/>
</dbReference>
<keyword evidence="1" id="KW-1133">Transmembrane helix</keyword>
<sequence>MLNLLAKPNVLLKLEGLSIFVLSLVVYDVQGFSWYSFLWLFLVPDLAMLFYLFNPLVGAAAYNLTHNKVFPAVLAIIGLMAHNDVALMLAVVWFAHIGFDRMLGYGLKFPDSFSHTHLGMIGKGVKLSKHEE</sequence>
<organism evidence="2 3">
    <name type="scientific">Hydrogenovibrio marinus</name>
    <dbReference type="NCBI Taxonomy" id="28885"/>
    <lineage>
        <taxon>Bacteria</taxon>
        <taxon>Pseudomonadati</taxon>
        <taxon>Pseudomonadota</taxon>
        <taxon>Gammaproteobacteria</taxon>
        <taxon>Thiotrichales</taxon>
        <taxon>Piscirickettsiaceae</taxon>
        <taxon>Hydrogenovibrio</taxon>
    </lineage>
</organism>
<evidence type="ECO:0000256" key="1">
    <source>
        <dbReference type="SAM" id="Phobius"/>
    </source>
</evidence>
<feature type="transmembrane region" description="Helical" evidence="1">
    <location>
        <begin position="73"/>
        <end position="95"/>
    </location>
</feature>
<reference evidence="2 3" key="1">
    <citation type="submission" date="2014-04" db="EMBL/GenBank/DDBJ databases">
        <title>Draft genome sequence of Hydrogenovibrio marinus MH-110, a model organism for aerobic H2 metabolism.</title>
        <authorList>
            <person name="Cha H.J."/>
            <person name="Jo B.H."/>
            <person name="Hwang B.H."/>
        </authorList>
    </citation>
    <scope>NUCLEOTIDE SEQUENCE [LARGE SCALE GENOMIC DNA]</scope>
    <source>
        <strain evidence="2 3">MH-110</strain>
    </source>
</reference>
<keyword evidence="1" id="KW-0812">Transmembrane</keyword>
<dbReference type="AlphaFoldDB" id="A0A066ZN96"/>
<evidence type="ECO:0008006" key="4">
    <source>
        <dbReference type="Google" id="ProtNLM"/>
    </source>
</evidence>
<name>A0A066ZN96_HYDMR</name>
<keyword evidence="1" id="KW-0472">Membrane</keyword>
<feature type="transmembrane region" description="Helical" evidence="1">
    <location>
        <begin position="6"/>
        <end position="27"/>
    </location>
</feature>
<evidence type="ECO:0000313" key="2">
    <source>
        <dbReference type="EMBL" id="KDN95278.1"/>
    </source>
</evidence>
<dbReference type="RefSeq" id="WP_029909230.1">
    <property type="nucleotide sequence ID" value="NZ_AP020335.1"/>
</dbReference>
<gene>
    <name evidence="2" type="ORF">EI16_02945</name>
</gene>
<feature type="transmembrane region" description="Helical" evidence="1">
    <location>
        <begin position="34"/>
        <end position="53"/>
    </location>
</feature>
<dbReference type="Proteomes" id="UP000027341">
    <property type="component" value="Unassembled WGS sequence"/>
</dbReference>
<accession>A0A066ZN96</accession>
<dbReference type="EMBL" id="JMIU01000001">
    <property type="protein sequence ID" value="KDN95278.1"/>
    <property type="molecule type" value="Genomic_DNA"/>
</dbReference>
<keyword evidence="3" id="KW-1185">Reference proteome</keyword>
<evidence type="ECO:0000313" key="3">
    <source>
        <dbReference type="Proteomes" id="UP000027341"/>
    </source>
</evidence>
<dbReference type="STRING" id="28885.EI16_02945"/>
<protein>
    <recommendedName>
        <fullName evidence="4">DUF4260 domain-containing protein</fullName>
    </recommendedName>
</protein>
<proteinExistence type="predicted"/>